<dbReference type="Gene3D" id="3.30.70.270">
    <property type="match status" value="1"/>
</dbReference>
<evidence type="ECO:0000259" key="5">
    <source>
        <dbReference type="PROSITE" id="PS50887"/>
    </source>
</evidence>
<proteinExistence type="predicted"/>
<protein>
    <submittedName>
        <fullName evidence="6">Diguanylate cyclase/phosphodiesterase (GGDEF &amp; EAL domains) with PAS/PAC sensor(S)</fullName>
    </submittedName>
</protein>
<dbReference type="NCBIfam" id="TIGR00229">
    <property type="entry name" value="sensory_box"/>
    <property type="match status" value="1"/>
</dbReference>
<dbReference type="CDD" id="cd01949">
    <property type="entry name" value="GGDEF"/>
    <property type="match status" value="1"/>
</dbReference>
<sequence>MITDSHILVFNLDDYHRKQICFILEKAGFTHVTEVINGANAIEILSEQSVDLVITDVDLGELDGWRLTRLIRSGALRVKADIPIIIVSSTYSERIAEVTSKECQVNSFIPFSKFESLPKAIENILTDDHAGPPKSTLLVIEDYADTVKLIQRILSNRFDIEVATDGESGLSAWEARRHDLVLLDVMLPEKSGKDVLKDILALSPNQSVVMMTAYATPERAGSLILDGAVDFVSKPFRADQLRQVCEIAVHREDFIISNQEFSQRQDALHQEKERAEITLQSIADGVITTDIDGRVDYMNPVAERLSGWSIEKAKGKLTSEVLSPLTEEDAPVAPHPVEHCITQGEIVKGLRGAIYRNHEGLILRLDCIVSPIRNRPGKVVGAVKVFRDVTEPYMLEQKLEYQASHDSLTGLTNRAAFEERLKAVLEEEQHKEVAYSLCYIDLDQFKVINDTCGHIAGDQLLRSIAGIMLHKIRKHSDTLARFGGDEFILLLEDCDIDQASRIAGDICEAIQEYRFIYEGKTFSIGASIGVAPITAEARDLNNALARADSACYMAKEKGRNRVHVYRSNDEELMHRYGEMHVISQINQACEEDQFALYYQEIKPLNDIDEGLHIEVLLRMQDGKGGWVAPGFFLPAAERYNIAAKIDRWVVKHVLEWISSHCEDELDKLSMCSVNLSGLSLCDDQFIQYVEEMIAEYKIPTNKLCFEITETAAISNLNQANIFVTAMRRHGCLFALDDFGSGMSSYAYLKHLEVDFLKVDGLFVRDVLHDPIDRAMVKSINEVGHIFGLKTIAEYVENEEILEEMREIGLDFIQGYVNGKPASLDELKLSELPLPAA</sequence>
<dbReference type="EMBL" id="UOFP01000185">
    <property type="protein sequence ID" value="VAW87481.1"/>
    <property type="molecule type" value="Genomic_DNA"/>
</dbReference>
<dbReference type="InterPro" id="IPR029787">
    <property type="entry name" value="Nucleotide_cyclase"/>
</dbReference>
<evidence type="ECO:0000259" key="2">
    <source>
        <dbReference type="PROSITE" id="PS50112"/>
    </source>
</evidence>
<dbReference type="GO" id="GO:0000160">
    <property type="term" value="P:phosphorelay signal transduction system"/>
    <property type="evidence" value="ECO:0007669"/>
    <property type="project" value="InterPro"/>
</dbReference>
<evidence type="ECO:0000313" key="6">
    <source>
        <dbReference type="EMBL" id="VAW87481.1"/>
    </source>
</evidence>
<feature type="domain" description="Response regulatory" evidence="1">
    <location>
        <begin position="6"/>
        <end position="126"/>
    </location>
</feature>
<feature type="domain" description="EAL" evidence="4">
    <location>
        <begin position="578"/>
        <end position="834"/>
    </location>
</feature>
<gene>
    <name evidence="6" type="ORF">MNBD_GAMMA18-1951</name>
</gene>
<dbReference type="CDD" id="cd00156">
    <property type="entry name" value="REC"/>
    <property type="match status" value="1"/>
</dbReference>
<dbReference type="InterPro" id="IPR001789">
    <property type="entry name" value="Sig_transdc_resp-reg_receiver"/>
</dbReference>
<dbReference type="InterPro" id="IPR001633">
    <property type="entry name" value="EAL_dom"/>
</dbReference>
<dbReference type="InterPro" id="IPR013656">
    <property type="entry name" value="PAS_4"/>
</dbReference>
<dbReference type="InterPro" id="IPR000700">
    <property type="entry name" value="PAS-assoc_C"/>
</dbReference>
<dbReference type="InterPro" id="IPR035919">
    <property type="entry name" value="EAL_sf"/>
</dbReference>
<dbReference type="SUPFAM" id="SSF141868">
    <property type="entry name" value="EAL domain-like"/>
    <property type="match status" value="1"/>
</dbReference>
<dbReference type="PROSITE" id="PS50883">
    <property type="entry name" value="EAL"/>
    <property type="match status" value="1"/>
</dbReference>
<dbReference type="SUPFAM" id="SSF55073">
    <property type="entry name" value="Nucleotide cyclase"/>
    <property type="match status" value="1"/>
</dbReference>
<dbReference type="PANTHER" id="PTHR44757:SF4">
    <property type="entry name" value="DIGUANYLATE CYCLASE DGCE-RELATED"/>
    <property type="match status" value="1"/>
</dbReference>
<dbReference type="Pfam" id="PF08448">
    <property type="entry name" value="PAS_4"/>
    <property type="match status" value="1"/>
</dbReference>
<dbReference type="CDD" id="cd00130">
    <property type="entry name" value="PAS"/>
    <property type="match status" value="1"/>
</dbReference>
<dbReference type="Gene3D" id="3.40.50.2300">
    <property type="match status" value="2"/>
</dbReference>
<feature type="domain" description="Response regulatory" evidence="1">
    <location>
        <begin position="136"/>
        <end position="249"/>
    </location>
</feature>
<dbReference type="SUPFAM" id="SSF55785">
    <property type="entry name" value="PYP-like sensor domain (PAS domain)"/>
    <property type="match status" value="1"/>
</dbReference>
<dbReference type="PROSITE" id="PS50112">
    <property type="entry name" value="PAS"/>
    <property type="match status" value="1"/>
</dbReference>
<feature type="domain" description="PAC" evidence="3">
    <location>
        <begin position="348"/>
        <end position="401"/>
    </location>
</feature>
<dbReference type="InterPro" id="IPR000014">
    <property type="entry name" value="PAS"/>
</dbReference>
<dbReference type="Gene3D" id="3.30.450.20">
    <property type="entry name" value="PAS domain"/>
    <property type="match status" value="1"/>
</dbReference>
<dbReference type="SUPFAM" id="SSF52172">
    <property type="entry name" value="CheY-like"/>
    <property type="match status" value="2"/>
</dbReference>
<dbReference type="InterPro" id="IPR000160">
    <property type="entry name" value="GGDEF_dom"/>
</dbReference>
<feature type="domain" description="PAS" evidence="2">
    <location>
        <begin position="271"/>
        <end position="344"/>
    </location>
</feature>
<dbReference type="SMART" id="SM00448">
    <property type="entry name" value="REC"/>
    <property type="match status" value="2"/>
</dbReference>
<accession>A0A3B0Z7G7</accession>
<reference evidence="6" key="1">
    <citation type="submission" date="2018-06" db="EMBL/GenBank/DDBJ databases">
        <authorList>
            <person name="Zhirakovskaya E."/>
        </authorList>
    </citation>
    <scope>NUCLEOTIDE SEQUENCE</scope>
</reference>
<dbReference type="InterPro" id="IPR052155">
    <property type="entry name" value="Biofilm_reg_signaling"/>
</dbReference>
<dbReference type="Gene3D" id="3.20.20.450">
    <property type="entry name" value="EAL domain"/>
    <property type="match status" value="1"/>
</dbReference>
<dbReference type="Pfam" id="PF00990">
    <property type="entry name" value="GGDEF"/>
    <property type="match status" value="1"/>
</dbReference>
<dbReference type="PROSITE" id="PS50110">
    <property type="entry name" value="RESPONSE_REGULATORY"/>
    <property type="match status" value="2"/>
</dbReference>
<dbReference type="PANTHER" id="PTHR44757">
    <property type="entry name" value="DIGUANYLATE CYCLASE DGCP"/>
    <property type="match status" value="1"/>
</dbReference>
<dbReference type="CDD" id="cd01948">
    <property type="entry name" value="EAL"/>
    <property type="match status" value="1"/>
</dbReference>
<dbReference type="InterPro" id="IPR011006">
    <property type="entry name" value="CheY-like_superfamily"/>
</dbReference>
<dbReference type="SMART" id="SM00091">
    <property type="entry name" value="PAS"/>
    <property type="match status" value="1"/>
</dbReference>
<dbReference type="PROSITE" id="PS50113">
    <property type="entry name" value="PAC"/>
    <property type="match status" value="1"/>
</dbReference>
<name>A0A3B0Z7G7_9ZZZZ</name>
<dbReference type="Pfam" id="PF00563">
    <property type="entry name" value="EAL"/>
    <property type="match status" value="1"/>
</dbReference>
<dbReference type="InterPro" id="IPR035965">
    <property type="entry name" value="PAS-like_dom_sf"/>
</dbReference>
<dbReference type="FunFam" id="3.30.70.270:FF:000001">
    <property type="entry name" value="Diguanylate cyclase domain protein"/>
    <property type="match status" value="1"/>
</dbReference>
<dbReference type="PROSITE" id="PS50887">
    <property type="entry name" value="GGDEF"/>
    <property type="match status" value="1"/>
</dbReference>
<feature type="domain" description="GGDEF" evidence="5">
    <location>
        <begin position="433"/>
        <end position="567"/>
    </location>
</feature>
<dbReference type="Pfam" id="PF00072">
    <property type="entry name" value="Response_reg"/>
    <property type="match status" value="2"/>
</dbReference>
<dbReference type="SMART" id="SM00052">
    <property type="entry name" value="EAL"/>
    <property type="match status" value="1"/>
</dbReference>
<dbReference type="NCBIfam" id="TIGR00254">
    <property type="entry name" value="GGDEF"/>
    <property type="match status" value="1"/>
</dbReference>
<evidence type="ECO:0000259" key="4">
    <source>
        <dbReference type="PROSITE" id="PS50883"/>
    </source>
</evidence>
<dbReference type="AlphaFoldDB" id="A0A3B0Z7G7"/>
<dbReference type="SMART" id="SM00267">
    <property type="entry name" value="GGDEF"/>
    <property type="match status" value="1"/>
</dbReference>
<evidence type="ECO:0000259" key="1">
    <source>
        <dbReference type="PROSITE" id="PS50110"/>
    </source>
</evidence>
<dbReference type="InterPro" id="IPR043128">
    <property type="entry name" value="Rev_trsase/Diguanyl_cyclase"/>
</dbReference>
<evidence type="ECO:0000259" key="3">
    <source>
        <dbReference type="PROSITE" id="PS50113"/>
    </source>
</evidence>
<organism evidence="6">
    <name type="scientific">hydrothermal vent metagenome</name>
    <dbReference type="NCBI Taxonomy" id="652676"/>
    <lineage>
        <taxon>unclassified sequences</taxon>
        <taxon>metagenomes</taxon>
        <taxon>ecological metagenomes</taxon>
    </lineage>
</organism>